<name>A0A447TAB3_CHRVL</name>
<proteinExistence type="predicted"/>
<keyword evidence="1" id="KW-1133">Transmembrane helix</keyword>
<reference evidence="2 3" key="1">
    <citation type="submission" date="2018-12" db="EMBL/GenBank/DDBJ databases">
        <authorList>
            <consortium name="Pathogen Informatics"/>
        </authorList>
    </citation>
    <scope>NUCLEOTIDE SEQUENCE [LARGE SCALE GENOMIC DNA]</scope>
    <source>
        <strain evidence="2 3">NCTC9695</strain>
    </source>
</reference>
<evidence type="ECO:0000313" key="2">
    <source>
        <dbReference type="EMBL" id="VEB41807.1"/>
    </source>
</evidence>
<keyword evidence="1" id="KW-0812">Transmembrane</keyword>
<protein>
    <submittedName>
        <fullName evidence="2">Predicted membrane protein</fullName>
    </submittedName>
</protein>
<gene>
    <name evidence="2" type="ORF">NCTC9695_02247</name>
</gene>
<keyword evidence="1" id="KW-0472">Membrane</keyword>
<dbReference type="AlphaFoldDB" id="A0A447TAB3"/>
<evidence type="ECO:0000313" key="3">
    <source>
        <dbReference type="Proteomes" id="UP000275777"/>
    </source>
</evidence>
<feature type="transmembrane region" description="Helical" evidence="1">
    <location>
        <begin position="15"/>
        <end position="39"/>
    </location>
</feature>
<evidence type="ECO:0000256" key="1">
    <source>
        <dbReference type="SAM" id="Phobius"/>
    </source>
</evidence>
<accession>A0A447TAB3</accession>
<sequence length="77" mass="8632">MAGAYPWDGLLGEALPYYFLLSWSEAFTTGLLLAVLTVYKPRWVSTFDDGRYLGGKPGRVERRRRARPCGMAMVSSV</sequence>
<organism evidence="2 3">
    <name type="scientific">Chromobacterium violaceum</name>
    <dbReference type="NCBI Taxonomy" id="536"/>
    <lineage>
        <taxon>Bacteria</taxon>
        <taxon>Pseudomonadati</taxon>
        <taxon>Pseudomonadota</taxon>
        <taxon>Betaproteobacteria</taxon>
        <taxon>Neisseriales</taxon>
        <taxon>Chromobacteriaceae</taxon>
        <taxon>Chromobacterium</taxon>
    </lineage>
</organism>
<dbReference type="Proteomes" id="UP000275777">
    <property type="component" value="Chromosome"/>
</dbReference>
<dbReference type="EMBL" id="LR134182">
    <property type="protein sequence ID" value="VEB41807.1"/>
    <property type="molecule type" value="Genomic_DNA"/>
</dbReference>